<evidence type="ECO:0000313" key="2">
    <source>
        <dbReference type="EMBL" id="GLH70025.1"/>
    </source>
</evidence>
<feature type="compositionally biased region" description="Pro residues" evidence="1">
    <location>
        <begin position="355"/>
        <end position="365"/>
    </location>
</feature>
<proteinExistence type="predicted"/>
<evidence type="ECO:0000313" key="3">
    <source>
        <dbReference type="Proteomes" id="UP001165089"/>
    </source>
</evidence>
<reference evidence="2 3" key="1">
    <citation type="journal article" date="2023" name="Antonie Van Leeuwenhoek">
        <title>Mesoterricola silvestris gen. nov., sp. nov., Mesoterricola sediminis sp. nov., Geothrix oryzae sp. nov., Geothrix edaphica sp. nov., Geothrix rubra sp. nov., and Geothrix limicola sp. nov., six novel members of Acidobacteriota isolated from soils.</title>
        <authorList>
            <person name="Itoh H."/>
            <person name="Sugisawa Y."/>
            <person name="Mise K."/>
            <person name="Xu Z."/>
            <person name="Kuniyasu M."/>
            <person name="Ushijima N."/>
            <person name="Kawano K."/>
            <person name="Kobayashi E."/>
            <person name="Shiratori Y."/>
            <person name="Masuda Y."/>
            <person name="Senoo K."/>
        </authorList>
    </citation>
    <scope>NUCLEOTIDE SEQUENCE [LARGE SCALE GENOMIC DNA]</scope>
    <source>
        <strain evidence="2 3">Red803</strain>
    </source>
</reference>
<evidence type="ECO:0000256" key="1">
    <source>
        <dbReference type="SAM" id="MobiDB-lite"/>
    </source>
</evidence>
<dbReference type="RefSeq" id="WP_285724336.1">
    <property type="nucleotide sequence ID" value="NZ_BSDD01000003.1"/>
</dbReference>
<dbReference type="EMBL" id="BSDD01000003">
    <property type="protein sequence ID" value="GLH70025.1"/>
    <property type="molecule type" value="Genomic_DNA"/>
</dbReference>
<name>A0ABQ5Q7F0_9BACT</name>
<protein>
    <submittedName>
        <fullName evidence="2">Uncharacterized protein</fullName>
    </submittedName>
</protein>
<feature type="region of interest" description="Disordered" evidence="1">
    <location>
        <begin position="349"/>
        <end position="370"/>
    </location>
</feature>
<keyword evidence="3" id="KW-1185">Reference proteome</keyword>
<dbReference type="Proteomes" id="UP001165089">
    <property type="component" value="Unassembled WGS sequence"/>
</dbReference>
<organism evidence="2 3">
    <name type="scientific">Geothrix rubra</name>
    <dbReference type="NCBI Taxonomy" id="2927977"/>
    <lineage>
        <taxon>Bacteria</taxon>
        <taxon>Pseudomonadati</taxon>
        <taxon>Acidobacteriota</taxon>
        <taxon>Holophagae</taxon>
        <taxon>Holophagales</taxon>
        <taxon>Holophagaceae</taxon>
        <taxon>Geothrix</taxon>
    </lineage>
</organism>
<sequence>MKRILLPALAFLLVTLGLGAGWFLRRGPAGPPPEGGDRPPFLVQAAGQGQLIEFQPSEIPIRSLRWSRPLPGRAAVAQVLTQSNRQQAFLFVDGHLQATLTLVRPAGIPENLFHFAELQDAAYLPGRLLLLLYRISPPGEDPLVVAWNLEKGAIQWTFRGPGSRLVLSPEARTAFLFGPGAPVQILRLTGKDGSSLAGPSPTRVDLPPGSTGFTDLLAMGQGDFLATDATGLSAWRGGTWSQTPAPTRSPLGFGADGGSLAHTGDSYWWQPEPGQLIQVGADGRPSGPQDLSTLVAGTHARDAALLHLLGADAQGALWFAPVAPDFTGSPLDASVPGLPVPEPVVAAPATVPGSPEAPPGAPAAPTPSLRETWEPYVKGGLDRLYRWKPGTPSMQGFAWASAWPRLGPPAVISMPTGDGGLVPDSGAFLLGGQEHRWWLPLASVPLAQPR</sequence>
<accession>A0ABQ5Q7F0</accession>
<gene>
    <name evidence="2" type="ORF">GETHPA_15580</name>
</gene>
<comment type="caution">
    <text evidence="2">The sequence shown here is derived from an EMBL/GenBank/DDBJ whole genome shotgun (WGS) entry which is preliminary data.</text>
</comment>